<proteinExistence type="predicted"/>
<gene>
    <name evidence="2" type="ORF">BGZ65_012388</name>
</gene>
<accession>A0A9P6IQ74</accession>
<sequence length="225" mass="25406">MSGRVIDMATKDALADGLECLGWTICRWQGETDVCIGRKADENPDQVVMASTDFDMLFHRVKTLLRKDVRSRSFTSYDVEGLINKPNINLNQWIVAGTMTTNDYSRHTRDLFFKENMAIVQECDGETVLKVFETGVTNLQLMSFSTERRPLQKKKKDEAASNEAMDTAMKGVVDDVNKFLAINVKKRVIGESSTSTSEAITDEATSRAPEQVHTKKYKTKEHPDK</sequence>
<dbReference type="EMBL" id="JAAAHW010008490">
    <property type="protein sequence ID" value="KAF9944235.1"/>
    <property type="molecule type" value="Genomic_DNA"/>
</dbReference>
<organism evidence="2 3">
    <name type="scientific">Modicella reniformis</name>
    <dbReference type="NCBI Taxonomy" id="1440133"/>
    <lineage>
        <taxon>Eukaryota</taxon>
        <taxon>Fungi</taxon>
        <taxon>Fungi incertae sedis</taxon>
        <taxon>Mucoromycota</taxon>
        <taxon>Mortierellomycotina</taxon>
        <taxon>Mortierellomycetes</taxon>
        <taxon>Mortierellales</taxon>
        <taxon>Mortierellaceae</taxon>
        <taxon>Modicella</taxon>
    </lineage>
</organism>
<dbReference type="OrthoDB" id="2446503at2759"/>
<keyword evidence="3" id="KW-1185">Reference proteome</keyword>
<comment type="caution">
    <text evidence="2">The sequence shown here is derived from an EMBL/GenBank/DDBJ whole genome shotgun (WGS) entry which is preliminary data.</text>
</comment>
<dbReference type="Proteomes" id="UP000749646">
    <property type="component" value="Unassembled WGS sequence"/>
</dbReference>
<dbReference type="AlphaFoldDB" id="A0A9P6IQ74"/>
<reference evidence="2" key="1">
    <citation type="journal article" date="2020" name="Fungal Divers.">
        <title>Resolving the Mortierellaceae phylogeny through synthesis of multi-gene phylogenetics and phylogenomics.</title>
        <authorList>
            <person name="Vandepol N."/>
            <person name="Liber J."/>
            <person name="Desiro A."/>
            <person name="Na H."/>
            <person name="Kennedy M."/>
            <person name="Barry K."/>
            <person name="Grigoriev I.V."/>
            <person name="Miller A.N."/>
            <person name="O'Donnell K."/>
            <person name="Stajich J.E."/>
            <person name="Bonito G."/>
        </authorList>
    </citation>
    <scope>NUCLEOTIDE SEQUENCE</scope>
    <source>
        <strain evidence="2">MES-2147</strain>
    </source>
</reference>
<protein>
    <submittedName>
        <fullName evidence="2">Uncharacterized protein</fullName>
    </submittedName>
</protein>
<feature type="region of interest" description="Disordered" evidence="1">
    <location>
        <begin position="190"/>
        <end position="225"/>
    </location>
</feature>
<evidence type="ECO:0000313" key="2">
    <source>
        <dbReference type="EMBL" id="KAF9944235.1"/>
    </source>
</evidence>
<evidence type="ECO:0000313" key="3">
    <source>
        <dbReference type="Proteomes" id="UP000749646"/>
    </source>
</evidence>
<evidence type="ECO:0000256" key="1">
    <source>
        <dbReference type="SAM" id="MobiDB-lite"/>
    </source>
</evidence>
<name>A0A9P6IQ74_9FUNG</name>